<proteinExistence type="inferred from homology"/>
<evidence type="ECO:0000313" key="9">
    <source>
        <dbReference type="Proteomes" id="UP000694865"/>
    </source>
</evidence>
<evidence type="ECO:0000256" key="8">
    <source>
        <dbReference type="ARBA" id="ARBA00042721"/>
    </source>
</evidence>
<organism evidence="9 10">
    <name type="scientific">Saccoglossus kowalevskii</name>
    <name type="common">Acorn worm</name>
    <dbReference type="NCBI Taxonomy" id="10224"/>
    <lineage>
        <taxon>Eukaryota</taxon>
        <taxon>Metazoa</taxon>
        <taxon>Hemichordata</taxon>
        <taxon>Enteropneusta</taxon>
        <taxon>Harrimaniidae</taxon>
        <taxon>Saccoglossus</taxon>
    </lineage>
</organism>
<dbReference type="SUPFAM" id="SSF52833">
    <property type="entry name" value="Thioredoxin-like"/>
    <property type="match status" value="1"/>
</dbReference>
<dbReference type="InterPro" id="IPR036249">
    <property type="entry name" value="Thioredoxin-like_sf"/>
</dbReference>
<evidence type="ECO:0000256" key="3">
    <source>
        <dbReference type="ARBA" id="ARBA00022946"/>
    </source>
</evidence>
<reference evidence="10" key="1">
    <citation type="submission" date="2025-08" db="UniProtKB">
        <authorList>
            <consortium name="RefSeq"/>
        </authorList>
    </citation>
    <scope>IDENTIFICATION</scope>
    <source>
        <tissue evidence="10">Testes</tissue>
    </source>
</reference>
<keyword evidence="4" id="KW-0689">Ribosomal protein</keyword>
<evidence type="ECO:0000256" key="5">
    <source>
        <dbReference type="ARBA" id="ARBA00023128"/>
    </source>
</evidence>
<keyword evidence="5" id="KW-0496">Mitochondrion</keyword>
<dbReference type="RefSeq" id="XP_002738424.1">
    <property type="nucleotide sequence ID" value="XM_002738378.2"/>
</dbReference>
<sequence>MPRVAVIRGVTLKVVSAINVQFCPFEERVRGTRQFLSYMGNENMRATNPKCKMTTTIKNDRSDPIIDVTFSDGSQLVFKSKNLTNSEILNRFSKHIKEKFPEDYKEALL</sequence>
<evidence type="ECO:0000256" key="7">
    <source>
        <dbReference type="ARBA" id="ARBA00035180"/>
    </source>
</evidence>
<protein>
    <recommendedName>
        <fullName evidence="7">Large ribosomal subunit protein mL53</fullName>
    </recommendedName>
    <alternativeName>
        <fullName evidence="8">39S ribosomal protein L53, mitochondrial</fullName>
    </alternativeName>
</protein>
<accession>A0ABM0GVT0</accession>
<dbReference type="PANTHER" id="PTHR33618:SF1">
    <property type="entry name" value="LARGE RIBOSOMAL SUBUNIT PROTEIN ML53"/>
    <property type="match status" value="1"/>
</dbReference>
<dbReference type="InterPro" id="IPR052473">
    <property type="entry name" value="mtLSU_mL53"/>
</dbReference>
<dbReference type="GeneID" id="100367842"/>
<dbReference type="Proteomes" id="UP000694865">
    <property type="component" value="Unplaced"/>
</dbReference>
<keyword evidence="3" id="KW-0809">Transit peptide</keyword>
<evidence type="ECO:0000313" key="10">
    <source>
        <dbReference type="RefSeq" id="XP_002738424.1"/>
    </source>
</evidence>
<evidence type="ECO:0000256" key="6">
    <source>
        <dbReference type="ARBA" id="ARBA00023274"/>
    </source>
</evidence>
<evidence type="ECO:0000256" key="2">
    <source>
        <dbReference type="ARBA" id="ARBA00005557"/>
    </source>
</evidence>
<keyword evidence="9" id="KW-1185">Reference proteome</keyword>
<comment type="subcellular location">
    <subcellularLocation>
        <location evidence="1">Mitochondrion</location>
    </subcellularLocation>
</comment>
<comment type="similarity">
    <text evidence="2">Belongs to the mitochondrion-specific ribosomal protein mL53 family.</text>
</comment>
<dbReference type="Gene3D" id="3.40.30.10">
    <property type="entry name" value="Glutaredoxin"/>
    <property type="match status" value="1"/>
</dbReference>
<gene>
    <name evidence="10" type="primary">LOC100367842</name>
</gene>
<evidence type="ECO:0000256" key="1">
    <source>
        <dbReference type="ARBA" id="ARBA00004173"/>
    </source>
</evidence>
<dbReference type="InterPro" id="IPR019716">
    <property type="entry name" value="Ribosomal_mL53"/>
</dbReference>
<dbReference type="Pfam" id="PF10780">
    <property type="entry name" value="MRP_L53"/>
    <property type="match status" value="1"/>
</dbReference>
<keyword evidence="6" id="KW-0687">Ribonucleoprotein</keyword>
<evidence type="ECO:0000256" key="4">
    <source>
        <dbReference type="ARBA" id="ARBA00022980"/>
    </source>
</evidence>
<dbReference type="PANTHER" id="PTHR33618">
    <property type="entry name" value="39S RIBOSOMAL PROTEIN L53, MITOCHONDRIAL"/>
    <property type="match status" value="1"/>
</dbReference>
<name>A0ABM0GVT0_SACKO</name>